<feature type="transmembrane region" description="Helical" evidence="6">
    <location>
        <begin position="513"/>
        <end position="535"/>
    </location>
</feature>
<dbReference type="OrthoDB" id="3973041at2759"/>
<keyword evidence="3 6" id="KW-1133">Transmembrane helix</keyword>
<protein>
    <recommendedName>
        <fullName evidence="9">Autophagy-related protein</fullName>
    </recommendedName>
</protein>
<gene>
    <name evidence="7" type="ORF">AWRI3580_g1100</name>
</gene>
<feature type="compositionally biased region" description="Acidic residues" evidence="5">
    <location>
        <begin position="489"/>
        <end position="498"/>
    </location>
</feature>
<feature type="transmembrane region" description="Helical" evidence="6">
    <location>
        <begin position="372"/>
        <end position="396"/>
    </location>
</feature>
<feature type="transmembrane region" description="Helical" evidence="6">
    <location>
        <begin position="72"/>
        <end position="94"/>
    </location>
</feature>
<feature type="transmembrane region" description="Helical" evidence="6">
    <location>
        <begin position="547"/>
        <end position="567"/>
    </location>
</feature>
<feature type="transmembrane region" description="Helical" evidence="6">
    <location>
        <begin position="218"/>
        <end position="238"/>
    </location>
</feature>
<sequence length="571" mass="65609">MTDEQNNQTQSLMHQTDAIFTILSNENVESTIKYARTKVQSQDDDQISTKSETPNDFSFDFKRLKFNNQPVFLIYVTVICVMLSQEILSSSSFLELQLKKITGHSATTQSTNEYLSYMKWSGIVFTVLQLFSVYFFGSILNKHGVRFSAFLFLFFYLVSNVVNLFLMSDYYTFDFYSYTFFRLIANIDGGLDVMVTIINAGIADLFESHPKRMLYFNYLYSIISVVTFLVPFVTTFVIKKFGNYYTLKVQTVITFFNIAFVHLLLNNKLKSRVETTDDDSINKNQVKITKKKINTFSSTKSKTEAITKNNVFTNIIKQFEVFILPKNTGIARRNVMLLELFNIFSTINQASISVGVSYLLVAYNFNAIQLNYLTSFFGCYGSLTSFLGIKIFYYIVNKFTSLKASSHFFDRIDRIQLLMNAGASTIGYLFPLIIRHSWLGQIFMMLCFDSVMFVAPVLNNSIIKIIENEKEYVKLQADEENDALLSVDDENELEEDGENQEHEEVSPPKSKTAIIFSCFTIQNKITTALFSAVLFQVLEMTKDTRPWLFYVISLILSSINFFIASLVKPVN</sequence>
<evidence type="ECO:0000313" key="7">
    <source>
        <dbReference type="EMBL" id="OEJ90505.1"/>
    </source>
</evidence>
<organism evidence="7 8">
    <name type="scientific">Hanseniaspora uvarum</name>
    <name type="common">Yeast</name>
    <name type="synonym">Kloeckera apiculata</name>
    <dbReference type="NCBI Taxonomy" id="29833"/>
    <lineage>
        <taxon>Eukaryota</taxon>
        <taxon>Fungi</taxon>
        <taxon>Dikarya</taxon>
        <taxon>Ascomycota</taxon>
        <taxon>Saccharomycotina</taxon>
        <taxon>Saccharomycetes</taxon>
        <taxon>Saccharomycodales</taxon>
        <taxon>Saccharomycodaceae</taxon>
        <taxon>Hanseniaspora</taxon>
    </lineage>
</organism>
<name>A0A1E5RUH3_HANUV</name>
<dbReference type="EMBL" id="LPNN01000003">
    <property type="protein sequence ID" value="OEJ90505.1"/>
    <property type="molecule type" value="Genomic_DNA"/>
</dbReference>
<evidence type="ECO:0000256" key="6">
    <source>
        <dbReference type="SAM" id="Phobius"/>
    </source>
</evidence>
<reference evidence="8" key="1">
    <citation type="journal article" date="2016" name="Genome Announc.">
        <title>Genome sequences of three species of Hanseniaspora isolated from spontaneous wine fermentations.</title>
        <authorList>
            <person name="Sternes P.R."/>
            <person name="Lee D."/>
            <person name="Kutyna D.R."/>
            <person name="Borneman A.R."/>
        </authorList>
    </citation>
    <scope>NUCLEOTIDE SEQUENCE [LARGE SCALE GENOMIC DNA]</scope>
    <source>
        <strain evidence="8">AWRI3580</strain>
    </source>
</reference>
<dbReference type="Gene3D" id="1.20.1250.20">
    <property type="entry name" value="MFS general substrate transporter like domains"/>
    <property type="match status" value="1"/>
</dbReference>
<evidence type="ECO:0000256" key="5">
    <source>
        <dbReference type="SAM" id="MobiDB-lite"/>
    </source>
</evidence>
<dbReference type="PANTHER" id="PTHR23507:SF1">
    <property type="entry name" value="FI18259P1-RELATED"/>
    <property type="match status" value="1"/>
</dbReference>
<dbReference type="AlphaFoldDB" id="A0A1E5RUH3"/>
<keyword evidence="8" id="KW-1185">Reference proteome</keyword>
<evidence type="ECO:0000256" key="4">
    <source>
        <dbReference type="ARBA" id="ARBA00023136"/>
    </source>
</evidence>
<dbReference type="PANTHER" id="PTHR23507">
    <property type="entry name" value="ZGC:174356"/>
    <property type="match status" value="1"/>
</dbReference>
<feature type="transmembrane region" description="Helical" evidence="6">
    <location>
        <begin position="114"/>
        <end position="137"/>
    </location>
</feature>
<evidence type="ECO:0000256" key="3">
    <source>
        <dbReference type="ARBA" id="ARBA00022989"/>
    </source>
</evidence>
<evidence type="ECO:0000256" key="2">
    <source>
        <dbReference type="ARBA" id="ARBA00022692"/>
    </source>
</evidence>
<dbReference type="SUPFAM" id="SSF103473">
    <property type="entry name" value="MFS general substrate transporter"/>
    <property type="match status" value="1"/>
</dbReference>
<dbReference type="Proteomes" id="UP000095358">
    <property type="component" value="Unassembled WGS sequence"/>
</dbReference>
<dbReference type="VEuPathDB" id="FungiDB:AWRI3580_g1100"/>
<evidence type="ECO:0000313" key="8">
    <source>
        <dbReference type="Proteomes" id="UP000095358"/>
    </source>
</evidence>
<accession>A0A1E5RUH3</accession>
<evidence type="ECO:0000256" key="1">
    <source>
        <dbReference type="ARBA" id="ARBA00004141"/>
    </source>
</evidence>
<feature type="transmembrane region" description="Helical" evidence="6">
    <location>
        <begin position="180"/>
        <end position="206"/>
    </location>
</feature>
<feature type="region of interest" description="Disordered" evidence="5">
    <location>
        <begin position="489"/>
        <end position="508"/>
    </location>
</feature>
<evidence type="ECO:0008006" key="9">
    <source>
        <dbReference type="Google" id="ProtNLM"/>
    </source>
</evidence>
<comment type="subcellular location">
    <subcellularLocation>
        <location evidence="1">Membrane</location>
        <topology evidence="1">Multi-pass membrane protein</topology>
    </subcellularLocation>
</comment>
<dbReference type="GO" id="GO:0022857">
    <property type="term" value="F:transmembrane transporter activity"/>
    <property type="evidence" value="ECO:0007669"/>
    <property type="project" value="TreeGrafter"/>
</dbReference>
<keyword evidence="4 6" id="KW-0472">Membrane</keyword>
<feature type="transmembrane region" description="Helical" evidence="6">
    <location>
        <begin position="244"/>
        <end position="265"/>
    </location>
</feature>
<feature type="transmembrane region" description="Helical" evidence="6">
    <location>
        <begin position="340"/>
        <end position="360"/>
    </location>
</feature>
<feature type="transmembrane region" description="Helical" evidence="6">
    <location>
        <begin position="149"/>
        <end position="168"/>
    </location>
</feature>
<proteinExistence type="predicted"/>
<dbReference type="InterPro" id="IPR036259">
    <property type="entry name" value="MFS_trans_sf"/>
</dbReference>
<comment type="caution">
    <text evidence="7">The sequence shown here is derived from an EMBL/GenBank/DDBJ whole genome shotgun (WGS) entry which is preliminary data.</text>
</comment>
<keyword evidence="2 6" id="KW-0812">Transmembrane</keyword>
<feature type="transmembrane region" description="Helical" evidence="6">
    <location>
        <begin position="417"/>
        <end position="434"/>
    </location>
</feature>
<dbReference type="GO" id="GO:0016020">
    <property type="term" value="C:membrane"/>
    <property type="evidence" value="ECO:0007669"/>
    <property type="project" value="UniProtKB-SubCell"/>
</dbReference>